<gene>
    <name evidence="2" type="ORF">MRX98_20055</name>
</gene>
<protein>
    <submittedName>
        <fullName evidence="2">FAD-dependent oxidoreductase</fullName>
    </submittedName>
</protein>
<dbReference type="Gene3D" id="3.50.50.60">
    <property type="entry name" value="FAD/NAD(P)-binding domain"/>
    <property type="match status" value="1"/>
</dbReference>
<feature type="domain" description="Amine oxidase" evidence="1">
    <location>
        <begin position="10"/>
        <end position="280"/>
    </location>
</feature>
<evidence type="ECO:0000259" key="1">
    <source>
        <dbReference type="Pfam" id="PF01593"/>
    </source>
</evidence>
<dbReference type="AlphaFoldDB" id="A0AA41R7X9"/>
<dbReference type="InterPro" id="IPR050464">
    <property type="entry name" value="Zeta_carotene_desat/Oxidored"/>
</dbReference>
<sequence length="416" mass="47096">MRIAIIGGGISGMTVAHLLCKDHRVTLFEADRRIGGHTHTVSVTAEDGRRHAVDTGFIVFNEATYPNFIRLMRHLGVAWQPSDMSFSVQCERSGLLYSPKSLKALFVQRKNLLRPAFQRMLFDALRFRQAARRLMASGDDRTTLGHYLRSNRYGPLFIEKFLVPMGSAIWSSDPRRFLDFPVSYLARFFHNHGFLNALHQPRWLAIQGGSHRYIPPLTGPYRERIRLDSPVTAVRRASDGVDITVSDHPPERFDQVVIAAHSDQALRMLADPSDAERAVLGAIPYQENLTVLHTDARLLPPAPIARASWNYHIPVAPMGRVALTYYMNRLQQLDASEHYCVTLNRPEAVAPERRIASMLYHHPIYDPPGLQARRQWESISGRNRTHYCGAYWGYGFHEDGVNSALAVANHFGKALP</sequence>
<comment type="caution">
    <text evidence="2">The sequence shown here is derived from an EMBL/GenBank/DDBJ whole genome shotgun (WGS) entry which is preliminary data.</text>
</comment>
<dbReference type="PANTHER" id="PTHR42923">
    <property type="entry name" value="PROTOPORPHYRINOGEN OXIDASE"/>
    <property type="match status" value="1"/>
</dbReference>
<evidence type="ECO:0000313" key="2">
    <source>
        <dbReference type="EMBL" id="MCJ8502880.1"/>
    </source>
</evidence>
<name>A0AA41R7X9_9BACT</name>
<dbReference type="PANTHER" id="PTHR42923:SF17">
    <property type="entry name" value="AMINE OXIDASE DOMAIN-CONTAINING PROTEIN"/>
    <property type="match status" value="1"/>
</dbReference>
<dbReference type="GO" id="GO:0016491">
    <property type="term" value="F:oxidoreductase activity"/>
    <property type="evidence" value="ECO:0007669"/>
    <property type="project" value="InterPro"/>
</dbReference>
<dbReference type="SUPFAM" id="SSF51905">
    <property type="entry name" value="FAD/NAD(P)-binding domain"/>
    <property type="match status" value="1"/>
</dbReference>
<keyword evidence="3" id="KW-1185">Reference proteome</keyword>
<dbReference type="InterPro" id="IPR002937">
    <property type="entry name" value="Amino_oxidase"/>
</dbReference>
<dbReference type="Pfam" id="PF01593">
    <property type="entry name" value="Amino_oxidase"/>
    <property type="match status" value="1"/>
</dbReference>
<evidence type="ECO:0000313" key="3">
    <source>
        <dbReference type="Proteomes" id="UP001165427"/>
    </source>
</evidence>
<reference evidence="2" key="1">
    <citation type="submission" date="2022-04" db="EMBL/GenBank/DDBJ databases">
        <title>Desulfatitalea alkaliphila sp. nov., a novel anaerobic sulfate-reducing bacterium isolated from terrestrial mud volcano, Taman Peninsula, Russia.</title>
        <authorList>
            <person name="Khomyakova M.A."/>
            <person name="Merkel A.Y."/>
            <person name="Slobodkin A.I."/>
        </authorList>
    </citation>
    <scope>NUCLEOTIDE SEQUENCE</scope>
    <source>
        <strain evidence="2">M08but</strain>
    </source>
</reference>
<organism evidence="2 3">
    <name type="scientific">Desulfatitalea alkaliphila</name>
    <dbReference type="NCBI Taxonomy" id="2929485"/>
    <lineage>
        <taxon>Bacteria</taxon>
        <taxon>Pseudomonadati</taxon>
        <taxon>Thermodesulfobacteriota</taxon>
        <taxon>Desulfobacteria</taxon>
        <taxon>Desulfobacterales</taxon>
        <taxon>Desulfosarcinaceae</taxon>
        <taxon>Desulfatitalea</taxon>
    </lineage>
</organism>
<dbReference type="EMBL" id="JALJRB010000036">
    <property type="protein sequence ID" value="MCJ8502880.1"/>
    <property type="molecule type" value="Genomic_DNA"/>
</dbReference>
<accession>A0AA41R7X9</accession>
<dbReference type="RefSeq" id="WP_246914378.1">
    <property type="nucleotide sequence ID" value="NZ_JALJRB010000036.1"/>
</dbReference>
<proteinExistence type="predicted"/>
<dbReference type="Proteomes" id="UP001165427">
    <property type="component" value="Unassembled WGS sequence"/>
</dbReference>
<dbReference type="InterPro" id="IPR036188">
    <property type="entry name" value="FAD/NAD-bd_sf"/>
</dbReference>